<comment type="subcellular location">
    <subcellularLocation>
        <location evidence="7">Cell inner membrane</location>
        <topology evidence="7">Multi-pass membrane protein</topology>
    </subcellularLocation>
    <subcellularLocation>
        <location evidence="1">Cell membrane</location>
        <topology evidence="1">Multi-pass membrane protein</topology>
    </subcellularLocation>
</comment>
<dbReference type="Gene3D" id="1.10.287.1260">
    <property type="match status" value="1"/>
</dbReference>
<keyword evidence="7" id="KW-0407">Ion channel</keyword>
<comment type="function">
    <text evidence="7">Mechanosensitive channel that participates in the regulation of osmotic pressure changes within the cell, opening in response to stretch forces in the membrane lipid bilayer, without the need for other proteins. Contributes to normal resistance to hypoosmotic shock. Forms an ion channel of 1.0 nanosiemens conductance with a slight preference for anions.</text>
</comment>
<evidence type="ECO:0000256" key="4">
    <source>
        <dbReference type="ARBA" id="ARBA00022692"/>
    </source>
</evidence>
<keyword evidence="11" id="KW-1185">Reference proteome</keyword>
<dbReference type="InterPro" id="IPR049142">
    <property type="entry name" value="MS_channel_1st"/>
</dbReference>
<organism evidence="10 11">
    <name type="scientific">Marinobacterium lutimaris</name>
    <dbReference type="NCBI Taxonomy" id="568106"/>
    <lineage>
        <taxon>Bacteria</taxon>
        <taxon>Pseudomonadati</taxon>
        <taxon>Pseudomonadota</taxon>
        <taxon>Gammaproteobacteria</taxon>
        <taxon>Oceanospirillales</taxon>
        <taxon>Oceanospirillaceae</taxon>
        <taxon>Marinobacterium</taxon>
    </lineage>
</organism>
<keyword evidence="4 7" id="KW-0812">Transmembrane</keyword>
<evidence type="ECO:0000259" key="8">
    <source>
        <dbReference type="Pfam" id="PF00924"/>
    </source>
</evidence>
<dbReference type="SUPFAM" id="SSF50182">
    <property type="entry name" value="Sm-like ribonucleoproteins"/>
    <property type="match status" value="1"/>
</dbReference>
<dbReference type="GO" id="GO:0005886">
    <property type="term" value="C:plasma membrane"/>
    <property type="evidence" value="ECO:0007669"/>
    <property type="project" value="UniProtKB-SubCell"/>
</dbReference>
<evidence type="ECO:0000256" key="1">
    <source>
        <dbReference type="ARBA" id="ARBA00004651"/>
    </source>
</evidence>
<dbReference type="GO" id="GO:0008381">
    <property type="term" value="F:mechanosensitive monoatomic ion channel activity"/>
    <property type="evidence" value="ECO:0007669"/>
    <property type="project" value="InterPro"/>
</dbReference>
<evidence type="ECO:0000256" key="5">
    <source>
        <dbReference type="ARBA" id="ARBA00022989"/>
    </source>
</evidence>
<dbReference type="Pfam" id="PF21088">
    <property type="entry name" value="MS_channel_1st"/>
    <property type="match status" value="1"/>
</dbReference>
<keyword evidence="7" id="KW-0813">Transport</keyword>
<dbReference type="EMBL" id="FNVQ01000005">
    <property type="protein sequence ID" value="SEG82187.1"/>
    <property type="molecule type" value="Genomic_DNA"/>
</dbReference>
<dbReference type="InterPro" id="IPR023408">
    <property type="entry name" value="MscS_beta-dom_sf"/>
</dbReference>
<dbReference type="PANTHER" id="PTHR30221:SF1">
    <property type="entry name" value="SMALL-CONDUCTANCE MECHANOSENSITIVE CHANNEL"/>
    <property type="match status" value="1"/>
</dbReference>
<accession>A0A1H6D9J7</accession>
<feature type="transmembrane region" description="Helical" evidence="7">
    <location>
        <begin position="15"/>
        <end position="37"/>
    </location>
</feature>
<name>A0A1H6D9J7_9GAMM</name>
<dbReference type="Gene3D" id="3.30.70.100">
    <property type="match status" value="1"/>
</dbReference>
<feature type="transmembrane region" description="Helical" evidence="7">
    <location>
        <begin position="95"/>
        <end position="113"/>
    </location>
</feature>
<dbReference type="SUPFAM" id="SSF82861">
    <property type="entry name" value="Mechanosensitive channel protein MscS (YggB), transmembrane region"/>
    <property type="match status" value="1"/>
</dbReference>
<dbReference type="PANTHER" id="PTHR30221">
    <property type="entry name" value="SMALL-CONDUCTANCE MECHANOSENSITIVE CHANNEL"/>
    <property type="match status" value="1"/>
</dbReference>
<evidence type="ECO:0000259" key="9">
    <source>
        <dbReference type="Pfam" id="PF21088"/>
    </source>
</evidence>
<proteinExistence type="inferred from homology"/>
<feature type="transmembrane region" description="Helical" evidence="7">
    <location>
        <begin position="133"/>
        <end position="152"/>
    </location>
</feature>
<dbReference type="Gene3D" id="2.30.30.60">
    <property type="match status" value="1"/>
</dbReference>
<keyword evidence="6 7" id="KW-0472">Membrane</keyword>
<evidence type="ECO:0000256" key="7">
    <source>
        <dbReference type="RuleBase" id="RU369025"/>
    </source>
</evidence>
<comment type="subunit">
    <text evidence="7">Homoheptamer.</text>
</comment>
<dbReference type="InterPro" id="IPR006685">
    <property type="entry name" value="MscS_channel_2nd"/>
</dbReference>
<evidence type="ECO:0000256" key="3">
    <source>
        <dbReference type="ARBA" id="ARBA00022475"/>
    </source>
</evidence>
<dbReference type="InterPro" id="IPR011066">
    <property type="entry name" value="MscS_channel_C_sf"/>
</dbReference>
<dbReference type="InterPro" id="IPR010920">
    <property type="entry name" value="LSM_dom_sf"/>
</dbReference>
<gene>
    <name evidence="10" type="ORF">SAMN05444390_105329</name>
</gene>
<dbReference type="InterPro" id="IPR045275">
    <property type="entry name" value="MscS_archaea/bacteria_type"/>
</dbReference>
<dbReference type="InterPro" id="IPR011014">
    <property type="entry name" value="MscS_channel_TM-2"/>
</dbReference>
<sequence>MDNLDELSGLMLPDWVIATGLPLLSMLLMWMLAQLVLGHLGRLTGRTSFFVDGLMVSALRLPVAVLILALNLIFLERLLCYYDIAPDMLESLTDNGARILLILALVILFDRIVKGCIDHYSRTLPVLRNSRGIAMILTRALVLGVGVLILLGTLGISITPLIASLGITSLAVALALQPTLENFFSGVQILIDKPIQVGDYIELESGEQGFVEKIGWRSTWIKMLPNNTVIMPNSRISASKLINYDYPQKELSVLVEVGVHYDSDLEHVEQVTTEVAKQVLRNSEQGVSDFGTFMVYHSFDSSSINFTVILRGHQFTDSFVLKHLFIKALHARYREEGITIPYPIRALNTSQEGAVLAAAAMGTADS</sequence>
<dbReference type="RefSeq" id="WP_200826848.1">
    <property type="nucleotide sequence ID" value="NZ_FNVQ01000005.1"/>
</dbReference>
<dbReference type="Pfam" id="PF00924">
    <property type="entry name" value="MS_channel_2nd"/>
    <property type="match status" value="1"/>
</dbReference>
<feature type="domain" description="Mechanosensitive ion channel MscS" evidence="8">
    <location>
        <begin position="180"/>
        <end position="245"/>
    </location>
</feature>
<keyword evidence="5 7" id="KW-1133">Transmembrane helix</keyword>
<comment type="similarity">
    <text evidence="2 7">Belongs to the MscS (TC 1.A.23) family.</text>
</comment>
<feature type="transmembrane region" description="Helical" evidence="7">
    <location>
        <begin position="49"/>
        <end position="75"/>
    </location>
</feature>
<keyword evidence="7" id="KW-0406">Ion transport</keyword>
<keyword evidence="7" id="KW-0997">Cell inner membrane</keyword>
<evidence type="ECO:0000313" key="11">
    <source>
        <dbReference type="Proteomes" id="UP000236745"/>
    </source>
</evidence>
<protein>
    <recommendedName>
        <fullName evidence="7">Small-conductance mechanosensitive channel</fullName>
    </recommendedName>
</protein>
<evidence type="ECO:0000256" key="2">
    <source>
        <dbReference type="ARBA" id="ARBA00008017"/>
    </source>
</evidence>
<keyword evidence="3" id="KW-1003">Cell membrane</keyword>
<dbReference type="Proteomes" id="UP000236745">
    <property type="component" value="Unassembled WGS sequence"/>
</dbReference>
<feature type="domain" description="Mechanosensitive ion channel transmembrane helices 2/3" evidence="9">
    <location>
        <begin position="137"/>
        <end position="177"/>
    </location>
</feature>
<evidence type="ECO:0000313" key="10">
    <source>
        <dbReference type="EMBL" id="SEG82187.1"/>
    </source>
</evidence>
<evidence type="ECO:0000256" key="6">
    <source>
        <dbReference type="ARBA" id="ARBA00023136"/>
    </source>
</evidence>
<reference evidence="10 11" key="1">
    <citation type="submission" date="2016-10" db="EMBL/GenBank/DDBJ databases">
        <authorList>
            <person name="de Groot N.N."/>
        </authorList>
    </citation>
    <scope>NUCLEOTIDE SEQUENCE [LARGE SCALE GENOMIC DNA]</scope>
    <source>
        <strain evidence="10 11">DSM 22012</strain>
    </source>
</reference>
<dbReference type="SUPFAM" id="SSF82689">
    <property type="entry name" value="Mechanosensitive channel protein MscS (YggB), C-terminal domain"/>
    <property type="match status" value="1"/>
</dbReference>
<dbReference type="AlphaFoldDB" id="A0A1H6D9J7"/>